<evidence type="ECO:0000313" key="7">
    <source>
        <dbReference type="Proteomes" id="UP001243623"/>
    </source>
</evidence>
<evidence type="ECO:0000256" key="4">
    <source>
        <dbReference type="ARBA" id="ARBA00022840"/>
    </source>
</evidence>
<evidence type="ECO:0000256" key="2">
    <source>
        <dbReference type="ARBA" id="ARBA00008020"/>
    </source>
</evidence>
<dbReference type="PANTHER" id="PTHR11353">
    <property type="entry name" value="CHAPERONIN"/>
    <property type="match status" value="1"/>
</dbReference>
<dbReference type="CDD" id="cd00309">
    <property type="entry name" value="chaperonin_type_I_II"/>
    <property type="match status" value="1"/>
</dbReference>
<keyword evidence="3" id="KW-0547">Nucleotide-binding</keyword>
<dbReference type="AlphaFoldDB" id="A0A9Y2AGX7"/>
<dbReference type="InterPro" id="IPR027410">
    <property type="entry name" value="TCP-1-like_intermed_sf"/>
</dbReference>
<proteinExistence type="inferred from homology"/>
<dbReference type="InterPro" id="IPR002423">
    <property type="entry name" value="Cpn60/GroEL/TCP-1"/>
</dbReference>
<dbReference type="Gene3D" id="3.30.260.10">
    <property type="entry name" value="TCP-1-like chaperonin intermediate domain"/>
    <property type="match status" value="1"/>
</dbReference>
<dbReference type="Gene3D" id="3.50.7.10">
    <property type="entry name" value="GroEL"/>
    <property type="match status" value="1"/>
</dbReference>
<accession>A0A9Y2AGX7</accession>
<dbReference type="RefSeq" id="WP_147669904.1">
    <property type="nucleotide sequence ID" value="NZ_CP120678.1"/>
</dbReference>
<organism evidence="6 7">
    <name type="scientific">Selenobaculum gibii</name>
    <dbReference type="NCBI Taxonomy" id="3054208"/>
    <lineage>
        <taxon>Bacteria</taxon>
        <taxon>Bacillati</taxon>
        <taxon>Bacillota</taxon>
        <taxon>Negativicutes</taxon>
        <taxon>Selenomonadales</taxon>
        <taxon>Selenomonadaceae</taxon>
        <taxon>Selenobaculum</taxon>
    </lineage>
</organism>
<reference evidence="6" key="1">
    <citation type="submission" date="2023-03" db="EMBL/GenBank/DDBJ databases">
        <title>Selenobaculum gbiensis gen. nov. sp. nov., a new bacterium isolated from the gut microbiota of IBD patient.</title>
        <authorList>
            <person name="Yeo S."/>
            <person name="Park H."/>
            <person name="Huh C.S."/>
        </authorList>
    </citation>
    <scope>NUCLEOTIDE SEQUENCE</scope>
    <source>
        <strain evidence="6">ICN-92133</strain>
    </source>
</reference>
<evidence type="ECO:0000256" key="3">
    <source>
        <dbReference type="ARBA" id="ARBA00022741"/>
    </source>
</evidence>
<dbReference type="GO" id="GO:0051082">
    <property type="term" value="F:unfolded protein binding"/>
    <property type="evidence" value="ECO:0007669"/>
    <property type="project" value="InterPro"/>
</dbReference>
<evidence type="ECO:0000313" key="6">
    <source>
        <dbReference type="EMBL" id="WIW69776.1"/>
    </source>
</evidence>
<dbReference type="Pfam" id="PF00118">
    <property type="entry name" value="Cpn60_TCP1"/>
    <property type="match status" value="1"/>
</dbReference>
<dbReference type="InterPro" id="IPR017998">
    <property type="entry name" value="Chaperone_TCP-1"/>
</dbReference>
<dbReference type="Gene3D" id="1.10.560.10">
    <property type="entry name" value="GroEL-like equatorial domain"/>
    <property type="match status" value="1"/>
</dbReference>
<dbReference type="KEGG" id="sgbi:P3F81_07570"/>
<dbReference type="PRINTS" id="PR00304">
    <property type="entry name" value="TCOMPLEXTCP1"/>
</dbReference>
<dbReference type="InterPro" id="IPR002194">
    <property type="entry name" value="Chaperonin_TCP-1_CS"/>
</dbReference>
<dbReference type="InterPro" id="IPR027413">
    <property type="entry name" value="GROEL-like_equatorial_sf"/>
</dbReference>
<evidence type="ECO:0000256" key="1">
    <source>
        <dbReference type="ARBA" id="ARBA00006607"/>
    </source>
</evidence>
<protein>
    <submittedName>
        <fullName evidence="6">TCP-1/cpn60 chaperonin family protein</fullName>
    </submittedName>
</protein>
<comment type="similarity">
    <text evidence="1">Belongs to the chaperonin (HSP60) family.</text>
</comment>
<dbReference type="GO" id="GO:0140662">
    <property type="term" value="F:ATP-dependent protein folding chaperone"/>
    <property type="evidence" value="ECO:0007669"/>
    <property type="project" value="InterPro"/>
</dbReference>
<dbReference type="InterPro" id="IPR027409">
    <property type="entry name" value="GroEL-like_apical_dom_sf"/>
</dbReference>
<dbReference type="Proteomes" id="UP001243623">
    <property type="component" value="Chromosome"/>
</dbReference>
<keyword evidence="4" id="KW-0067">ATP-binding</keyword>
<comment type="similarity">
    <text evidence="2">Belongs to the TCP-1 chaperonin family.</text>
</comment>
<dbReference type="GO" id="GO:0005524">
    <property type="term" value="F:ATP binding"/>
    <property type="evidence" value="ECO:0007669"/>
    <property type="project" value="UniProtKB-KW"/>
</dbReference>
<gene>
    <name evidence="6" type="ORF">P3F81_07570</name>
</gene>
<dbReference type="SUPFAM" id="SSF52029">
    <property type="entry name" value="GroEL apical domain-like"/>
    <property type="match status" value="1"/>
</dbReference>
<dbReference type="SUPFAM" id="SSF48592">
    <property type="entry name" value="GroEL equatorial domain-like"/>
    <property type="match status" value="1"/>
</dbReference>
<keyword evidence="5" id="KW-0143">Chaperone</keyword>
<sequence length="518" mass="55625">MALKQAESSAEVEDKLAALTTNVSAIRAVKSAVEGTIGPKGLDTMLVDRDGGVIVTNDGVTILEQMEVDHPAAQMMIAIAKNQQEKVGDGTTTATIVASSLVSEGLDKVIRGVPVAKLIDGIAYGIQSSLELIESCSHKVVSLDDPYLYNIAIIAGRKYNDVADMVIKAAKLIGKDKLCDAKFKLSDIVYSQNGVENEVFGGVLIHQKRMNTEMPHTLESVKILVIDDALEIETMSSEALGTESGFQQYMKQQAEFKENLQKIIDLGVKFVLVDRGVNSDAEEVLTDAGVMILRRVENEILNRVAEHVGARKLKRTGLKKSLSELEKYLGYAESVIEDEKLQQVRVLGGKGIPTAAILVGAATKQIAGEKERIAKDAASSVQAAVKGGYVAGGGAAEIMLARNLKSRKKEFAGMIDYGVECVVQALKAPLSQIIKNAGYHPLEKVEEVIGAQFDKQNGALGVDCDNGKITDMISKGIVDPALVKYYAIKSAGEIAISILRIGTIIRKKKCKGQGELLD</sequence>
<dbReference type="EMBL" id="CP120678">
    <property type="protein sequence ID" value="WIW69776.1"/>
    <property type="molecule type" value="Genomic_DNA"/>
</dbReference>
<evidence type="ECO:0000256" key="5">
    <source>
        <dbReference type="ARBA" id="ARBA00023186"/>
    </source>
</evidence>
<keyword evidence="7" id="KW-1185">Reference proteome</keyword>
<dbReference type="GO" id="GO:0016887">
    <property type="term" value="F:ATP hydrolysis activity"/>
    <property type="evidence" value="ECO:0007669"/>
    <property type="project" value="InterPro"/>
</dbReference>
<name>A0A9Y2AGX7_9FIRM</name>
<dbReference type="PROSITE" id="PS00751">
    <property type="entry name" value="TCP1_2"/>
    <property type="match status" value="1"/>
</dbReference>